<gene>
    <name evidence="2" type="ORF">AWB77_01454</name>
</gene>
<sequence length="222" mass="24855">MAAAEKMLLQIHVALAACRRPKRGTSYQFNELLPALDITYHLQERGFAGLPMQVYASAELGMNTAITNAEQQRAWFIDAPTASLLGKILSLHDQQLRSIARSHSRILTAATERLKRFVASQRASPLPDGLCAEARNSLPTRSYESPCRPRLVTRVRSDEARNVGRLCGRQPRRTGDDRKEHKPWSSRMPCNESQSRQGWRLLTELAIATLTTGTPAWGDPPR</sequence>
<comment type="caution">
    <text evidence="2">The sequence shown here is derived from an EMBL/GenBank/DDBJ whole genome shotgun (WGS) entry which is preliminary data.</text>
</comment>
<feature type="compositionally biased region" description="Basic and acidic residues" evidence="1">
    <location>
        <begin position="173"/>
        <end position="183"/>
    </location>
</feature>
<name>A0A158A995_9BURK</name>
<evidence type="ECO:0000313" key="2">
    <source>
        <dbReference type="EMBL" id="SAK53667.1"/>
    </source>
</evidence>
<protein>
    <recommendedName>
        <fullName evidence="4">Fis family transcriptional regulator</fullName>
    </recommendedName>
</protein>
<dbReference type="PROSITE" id="PS51257">
    <property type="entry name" value="PROKAR_LIPOPROTEIN"/>
    <property type="match status" value="1"/>
</dbReference>
<dbReference type="AlphaFoldDB" id="A0A158A995"/>
<keyword evidence="3" id="KW-1185">Reference proteome</keyword>
<dbReference type="Proteomes" id="UP000054903">
    <property type="component" value="Unassembled WGS sequence"/>
</dbReference>
<evidence type="ECO:0000313" key="3">
    <source>
        <dbReference type="Proteomes" id="UP000054903"/>
    </source>
</evidence>
<organism evidence="2 3">
    <name type="scientific">Caballeronia fortuita</name>
    <dbReference type="NCBI Taxonomy" id="1777138"/>
    <lineage>
        <taxon>Bacteria</taxon>
        <taxon>Pseudomonadati</taxon>
        <taxon>Pseudomonadota</taxon>
        <taxon>Betaproteobacteria</taxon>
        <taxon>Burkholderiales</taxon>
        <taxon>Burkholderiaceae</taxon>
        <taxon>Caballeronia</taxon>
    </lineage>
</organism>
<feature type="region of interest" description="Disordered" evidence="1">
    <location>
        <begin position="165"/>
        <end position="195"/>
    </location>
</feature>
<reference evidence="2" key="1">
    <citation type="submission" date="2016-01" db="EMBL/GenBank/DDBJ databases">
        <authorList>
            <person name="Peeters C."/>
        </authorList>
    </citation>
    <scope>NUCLEOTIDE SEQUENCE</scope>
    <source>
        <strain evidence="2">LMG 29320</strain>
    </source>
</reference>
<proteinExistence type="predicted"/>
<accession>A0A158A995</accession>
<evidence type="ECO:0008006" key="4">
    <source>
        <dbReference type="Google" id="ProtNLM"/>
    </source>
</evidence>
<dbReference type="EMBL" id="FCNX02000003">
    <property type="protein sequence ID" value="SAK53667.1"/>
    <property type="molecule type" value="Genomic_DNA"/>
</dbReference>
<evidence type="ECO:0000256" key="1">
    <source>
        <dbReference type="SAM" id="MobiDB-lite"/>
    </source>
</evidence>